<feature type="domain" description="Reverse transcriptase" evidence="1">
    <location>
        <begin position="1"/>
        <end position="130"/>
    </location>
</feature>
<dbReference type="PANTHER" id="PTHR21301:SF10">
    <property type="entry name" value="REVERSE TRANSCRIPTASE DOMAIN-CONTAINING PROTEIN"/>
    <property type="match status" value="1"/>
</dbReference>
<evidence type="ECO:0000313" key="5">
    <source>
        <dbReference type="EMBL" id="CAF4444600.1"/>
    </source>
</evidence>
<dbReference type="Proteomes" id="UP000677228">
    <property type="component" value="Unassembled WGS sequence"/>
</dbReference>
<dbReference type="EMBL" id="CAJNOK010024073">
    <property type="protein sequence ID" value="CAF1371718.1"/>
    <property type="molecule type" value="Genomic_DNA"/>
</dbReference>
<gene>
    <name evidence="3" type="ORF">GPM918_LOCUS40901</name>
    <name evidence="2" type="ORF">OVA965_LOCUS31704</name>
    <name evidence="5" type="ORF">SRO942_LOCUS41895</name>
    <name evidence="4" type="ORF">TMI583_LOCUS32541</name>
</gene>
<organism evidence="3 6">
    <name type="scientific">Didymodactylos carnosus</name>
    <dbReference type="NCBI Taxonomy" id="1234261"/>
    <lineage>
        <taxon>Eukaryota</taxon>
        <taxon>Metazoa</taxon>
        <taxon>Spiralia</taxon>
        <taxon>Gnathifera</taxon>
        <taxon>Rotifera</taxon>
        <taxon>Eurotatoria</taxon>
        <taxon>Bdelloidea</taxon>
        <taxon>Philodinida</taxon>
        <taxon>Philodinidae</taxon>
        <taxon>Didymodactylos</taxon>
    </lineage>
</organism>
<evidence type="ECO:0000259" key="1">
    <source>
        <dbReference type="PROSITE" id="PS50878"/>
    </source>
</evidence>
<dbReference type="PROSITE" id="PS50878">
    <property type="entry name" value="RT_POL"/>
    <property type="match status" value="1"/>
</dbReference>
<dbReference type="PANTHER" id="PTHR21301">
    <property type="entry name" value="REVERSE TRANSCRIPTASE"/>
    <property type="match status" value="1"/>
</dbReference>
<dbReference type="Proteomes" id="UP000663829">
    <property type="component" value="Unassembled WGS sequence"/>
</dbReference>
<keyword evidence="6" id="KW-1185">Reference proteome</keyword>
<dbReference type="EMBL" id="CAJOBC010097041">
    <property type="protein sequence ID" value="CAF4444600.1"/>
    <property type="molecule type" value="Genomic_DNA"/>
</dbReference>
<proteinExistence type="predicted"/>
<reference evidence="3" key="1">
    <citation type="submission" date="2021-02" db="EMBL/GenBank/DDBJ databases">
        <authorList>
            <person name="Nowell W R."/>
        </authorList>
    </citation>
    <scope>NUCLEOTIDE SEQUENCE</scope>
</reference>
<evidence type="ECO:0000313" key="6">
    <source>
        <dbReference type="Proteomes" id="UP000663829"/>
    </source>
</evidence>
<dbReference type="AlphaFoldDB" id="A0A815Z4W8"/>
<evidence type="ECO:0000313" key="4">
    <source>
        <dbReference type="EMBL" id="CAF4180832.1"/>
    </source>
</evidence>
<sequence>MGVYLFITRTDIKDLLNLALKNSYFQFNGKFYKQKIGLTMGNTLSPILADIYMDDYQQQHLHQVNSPNKIWRYVDDVLIITIMNQVMENSLKQILLKHDYKILEKTQDDHDKEEDLNKLKNMLLKLKLSIKIN</sequence>
<name>A0A815Z4W8_9BILA</name>
<dbReference type="InterPro" id="IPR043502">
    <property type="entry name" value="DNA/RNA_pol_sf"/>
</dbReference>
<evidence type="ECO:0000313" key="3">
    <source>
        <dbReference type="EMBL" id="CAF1578196.1"/>
    </source>
</evidence>
<dbReference type="Proteomes" id="UP000682733">
    <property type="component" value="Unassembled WGS sequence"/>
</dbReference>
<dbReference type="EMBL" id="CAJNOQ010031125">
    <property type="protein sequence ID" value="CAF1578196.1"/>
    <property type="molecule type" value="Genomic_DNA"/>
</dbReference>
<evidence type="ECO:0000313" key="2">
    <source>
        <dbReference type="EMBL" id="CAF1371718.1"/>
    </source>
</evidence>
<dbReference type="InterPro" id="IPR000477">
    <property type="entry name" value="RT_dom"/>
</dbReference>
<comment type="caution">
    <text evidence="3">The sequence shown here is derived from an EMBL/GenBank/DDBJ whole genome shotgun (WGS) entry which is preliminary data.</text>
</comment>
<accession>A0A815Z4W8</accession>
<dbReference type="Proteomes" id="UP000681722">
    <property type="component" value="Unassembled WGS sequence"/>
</dbReference>
<dbReference type="EMBL" id="CAJOBA010045744">
    <property type="protein sequence ID" value="CAF4180832.1"/>
    <property type="molecule type" value="Genomic_DNA"/>
</dbReference>
<protein>
    <recommendedName>
        <fullName evidence="1">Reverse transcriptase domain-containing protein</fullName>
    </recommendedName>
</protein>
<dbReference type="Pfam" id="PF00078">
    <property type="entry name" value="RVT_1"/>
    <property type="match status" value="1"/>
</dbReference>
<dbReference type="SUPFAM" id="SSF56672">
    <property type="entry name" value="DNA/RNA polymerases"/>
    <property type="match status" value="1"/>
</dbReference>
<dbReference type="OrthoDB" id="6782675at2759"/>